<dbReference type="EMBL" id="AWUE01018261">
    <property type="protein sequence ID" value="OMO81528.1"/>
    <property type="molecule type" value="Genomic_DNA"/>
</dbReference>
<accession>A0A1R3IG12</accession>
<dbReference type="AlphaFoldDB" id="A0A1R3IG12"/>
<name>A0A1R3IG12_9ROSI</name>
<organism evidence="2 3">
    <name type="scientific">Corchorus olitorius</name>
    <dbReference type="NCBI Taxonomy" id="93759"/>
    <lineage>
        <taxon>Eukaryota</taxon>
        <taxon>Viridiplantae</taxon>
        <taxon>Streptophyta</taxon>
        <taxon>Embryophyta</taxon>
        <taxon>Tracheophyta</taxon>
        <taxon>Spermatophyta</taxon>
        <taxon>Magnoliopsida</taxon>
        <taxon>eudicotyledons</taxon>
        <taxon>Gunneridae</taxon>
        <taxon>Pentapetalae</taxon>
        <taxon>rosids</taxon>
        <taxon>malvids</taxon>
        <taxon>Malvales</taxon>
        <taxon>Malvaceae</taxon>
        <taxon>Grewioideae</taxon>
        <taxon>Apeibeae</taxon>
        <taxon>Corchorus</taxon>
    </lineage>
</organism>
<gene>
    <name evidence="2" type="ORF">COLO4_23538</name>
</gene>
<dbReference type="Proteomes" id="UP000187203">
    <property type="component" value="Unassembled WGS sequence"/>
</dbReference>
<sequence length="109" mass="10086">MARPIFVLALIMIALVGLVAAADNAAKPKDAAAAAAPVAEDDDIGTIGGDAEAGAPAAGDAVEGPIGSVAEALKHAVAAPGPSGAPTLGTASAVVGATAAAAVAGYFVL</sequence>
<evidence type="ECO:0000313" key="3">
    <source>
        <dbReference type="Proteomes" id="UP000187203"/>
    </source>
</evidence>
<feature type="signal peptide" evidence="1">
    <location>
        <begin position="1"/>
        <end position="21"/>
    </location>
</feature>
<protein>
    <submittedName>
        <fullName evidence="2">Uncharacterized protein</fullName>
    </submittedName>
</protein>
<comment type="caution">
    <text evidence="2">The sequence shown here is derived from an EMBL/GenBank/DDBJ whole genome shotgun (WGS) entry which is preliminary data.</text>
</comment>
<proteinExistence type="predicted"/>
<keyword evidence="3" id="KW-1185">Reference proteome</keyword>
<keyword evidence="1" id="KW-0732">Signal</keyword>
<evidence type="ECO:0000256" key="1">
    <source>
        <dbReference type="SAM" id="SignalP"/>
    </source>
</evidence>
<evidence type="ECO:0000313" key="2">
    <source>
        <dbReference type="EMBL" id="OMO81528.1"/>
    </source>
</evidence>
<reference evidence="3" key="1">
    <citation type="submission" date="2013-09" db="EMBL/GenBank/DDBJ databases">
        <title>Corchorus olitorius genome sequencing.</title>
        <authorList>
            <person name="Alam M."/>
            <person name="Haque M.S."/>
            <person name="Islam M.S."/>
            <person name="Emdad E.M."/>
            <person name="Islam M.M."/>
            <person name="Ahmed B."/>
            <person name="Halim A."/>
            <person name="Hossen Q.M.M."/>
            <person name="Hossain M.Z."/>
            <person name="Ahmed R."/>
            <person name="Khan M.M."/>
            <person name="Islam R."/>
            <person name="Rashid M.M."/>
            <person name="Khan S.A."/>
            <person name="Rahman M.S."/>
            <person name="Alam M."/>
            <person name="Yahiya A.S."/>
            <person name="Khan M.S."/>
            <person name="Azam M.S."/>
            <person name="Haque T."/>
            <person name="Lashkar M.Z.H."/>
            <person name="Akhand A.I."/>
            <person name="Morshed G."/>
            <person name="Roy S."/>
            <person name="Uddin K.S."/>
            <person name="Rabeya T."/>
            <person name="Hossain A.S."/>
            <person name="Chowdhury A."/>
            <person name="Snigdha A.R."/>
            <person name="Mortoza M.S."/>
            <person name="Matin S.A."/>
            <person name="Hoque S.M.E."/>
            <person name="Islam M.K."/>
            <person name="Roy D.K."/>
            <person name="Haider R."/>
            <person name="Moosa M.M."/>
            <person name="Elias S.M."/>
            <person name="Hasan A.M."/>
            <person name="Jahan S."/>
            <person name="Shafiuddin M."/>
            <person name="Mahmood N."/>
            <person name="Shommy N.S."/>
        </authorList>
    </citation>
    <scope>NUCLEOTIDE SEQUENCE [LARGE SCALE GENOMIC DNA]</scope>
    <source>
        <strain evidence="3">cv. O-4</strain>
    </source>
</reference>
<feature type="chain" id="PRO_5012706635" evidence="1">
    <location>
        <begin position="22"/>
        <end position="109"/>
    </location>
</feature>